<dbReference type="Proteomes" id="UP000234462">
    <property type="component" value="Unassembled WGS sequence"/>
</dbReference>
<dbReference type="PANTHER" id="PTHR43679">
    <property type="entry name" value="OCTANOYLTRANSFERASE LIPM-RELATED"/>
    <property type="match status" value="1"/>
</dbReference>
<feature type="region of interest" description="Disordered" evidence="1">
    <location>
        <begin position="1"/>
        <end position="28"/>
    </location>
</feature>
<dbReference type="EMBL" id="FXZM01000003">
    <property type="protein sequence ID" value="SMY11228.1"/>
    <property type="molecule type" value="Genomic_DNA"/>
</dbReference>
<sequence length="374" mass="40698">MTSRDQSSTKQSSTKQSSTNSRQHHGEYKVPGGKLVVADLATEGGRIAAAKISGDFFLDPEDAFDALAPALVGASATEGQEALVRRLETALAPFGEDLDLQGFTLEDVGTVVRRALAGARDFADYSWEVVHTPVLPTRLNVALDQQLLAEVDAGRRGPTLRIWEWDDRAVVIGAFQSYTNELHPEGVEEHGVEVVRRVTGGGAMFMEGGNCITYSLYAPREIVAGLDYTESYAYLDRWVIEALAKHGVNAWYVPINDITSSKGKIGGAAQKRTRNAVIHHATMSYDIDADTMTDVLRIGKAKLSDKGIASAKKRVDPVRSQTGASREEIIRTMIETFTARYGASTGDVTAEEMHAARALVDAKFGTETWTHRVP</sequence>
<dbReference type="InterPro" id="IPR045864">
    <property type="entry name" value="aa-tRNA-synth_II/BPL/LPL"/>
</dbReference>
<dbReference type="AlphaFoldDB" id="A0A2H1L2U8"/>
<evidence type="ECO:0000259" key="2">
    <source>
        <dbReference type="PROSITE" id="PS51733"/>
    </source>
</evidence>
<name>A0A2H1L2U8_9MICO</name>
<keyword evidence="4" id="KW-1185">Reference proteome</keyword>
<reference evidence="4" key="1">
    <citation type="submission" date="2017-03" db="EMBL/GenBank/DDBJ databases">
        <authorList>
            <person name="Monnet C."/>
        </authorList>
    </citation>
    <scope>NUCLEOTIDE SEQUENCE [LARGE SCALE GENOMIC DNA]</scope>
    <source>
        <strain evidence="4">SJ5-8</strain>
    </source>
</reference>
<dbReference type="CDD" id="cd16443">
    <property type="entry name" value="LplA"/>
    <property type="match status" value="1"/>
</dbReference>
<gene>
    <name evidence="3" type="ORF">BJEO58_00811</name>
</gene>
<dbReference type="EC" id="6.3.1.20" evidence="3"/>
<dbReference type="Pfam" id="PF21948">
    <property type="entry name" value="LplA-B_cat"/>
    <property type="match status" value="1"/>
</dbReference>
<dbReference type="InterPro" id="IPR004143">
    <property type="entry name" value="BPL_LPL_catalytic"/>
</dbReference>
<dbReference type="PROSITE" id="PS51733">
    <property type="entry name" value="BPL_LPL_CATALYTIC"/>
    <property type="match status" value="1"/>
</dbReference>
<keyword evidence="3" id="KW-0436">Ligase</keyword>
<dbReference type="Gene3D" id="3.30.390.50">
    <property type="entry name" value="CO dehydrogenase flavoprotein, C-terminal domain"/>
    <property type="match status" value="1"/>
</dbReference>
<dbReference type="InterPro" id="IPR050664">
    <property type="entry name" value="Octanoyltrans_LipM/LipL"/>
</dbReference>
<dbReference type="Gene3D" id="3.30.930.10">
    <property type="entry name" value="Bira Bifunctional Protein, Domain 2"/>
    <property type="match status" value="1"/>
</dbReference>
<evidence type="ECO:0000256" key="1">
    <source>
        <dbReference type="SAM" id="MobiDB-lite"/>
    </source>
</evidence>
<accession>A0A2H1L2U8</accession>
<dbReference type="SUPFAM" id="SSF55681">
    <property type="entry name" value="Class II aaRS and biotin synthetases"/>
    <property type="match status" value="1"/>
</dbReference>
<proteinExistence type="predicted"/>
<dbReference type="GO" id="GO:0016979">
    <property type="term" value="F:lipoate-protein ligase activity"/>
    <property type="evidence" value="ECO:0007669"/>
    <property type="project" value="UniProtKB-EC"/>
</dbReference>
<dbReference type="RefSeq" id="WP_101587971.1">
    <property type="nucleotide sequence ID" value="NZ_FXZM01000003.1"/>
</dbReference>
<dbReference type="OrthoDB" id="9788148at2"/>
<feature type="compositionally biased region" description="Low complexity" evidence="1">
    <location>
        <begin position="1"/>
        <end position="21"/>
    </location>
</feature>
<protein>
    <submittedName>
        <fullName evidence="3">Lipoate-protein ligase A</fullName>
        <ecNumber evidence="3">6.3.1.20</ecNumber>
    </submittedName>
</protein>
<dbReference type="PANTHER" id="PTHR43679:SF2">
    <property type="entry name" value="OCTANOYL-[GCVH]:PROTEIN N-OCTANOYLTRANSFERASE"/>
    <property type="match status" value="1"/>
</dbReference>
<feature type="domain" description="BPL/LPL catalytic" evidence="2">
    <location>
        <begin position="154"/>
        <end position="345"/>
    </location>
</feature>
<organism evidence="3 4">
    <name type="scientific">Brevibacterium jeotgali</name>
    <dbReference type="NCBI Taxonomy" id="1262550"/>
    <lineage>
        <taxon>Bacteria</taxon>
        <taxon>Bacillati</taxon>
        <taxon>Actinomycetota</taxon>
        <taxon>Actinomycetes</taxon>
        <taxon>Micrococcales</taxon>
        <taxon>Brevibacteriaceae</taxon>
        <taxon>Brevibacterium</taxon>
    </lineage>
</organism>
<evidence type="ECO:0000313" key="4">
    <source>
        <dbReference type="Proteomes" id="UP000234462"/>
    </source>
</evidence>
<evidence type="ECO:0000313" key="3">
    <source>
        <dbReference type="EMBL" id="SMY11228.1"/>
    </source>
</evidence>